<feature type="domain" description="Sushi" evidence="7">
    <location>
        <begin position="349"/>
        <end position="401"/>
    </location>
</feature>
<dbReference type="PROSITE" id="PS50923">
    <property type="entry name" value="SUSHI"/>
    <property type="match status" value="8"/>
</dbReference>
<feature type="transmembrane region" description="Helical" evidence="6">
    <location>
        <begin position="832"/>
        <end position="857"/>
    </location>
</feature>
<keyword evidence="4" id="KW-0325">Glycoprotein</keyword>
<evidence type="ECO:0000313" key="9">
    <source>
        <dbReference type="Proteomes" id="UP001209878"/>
    </source>
</evidence>
<dbReference type="Pfam" id="PF00084">
    <property type="entry name" value="Sushi"/>
    <property type="match status" value="9"/>
</dbReference>
<feature type="domain" description="Sushi" evidence="7">
    <location>
        <begin position="617"/>
        <end position="675"/>
    </location>
</feature>
<comment type="caution">
    <text evidence="8">The sequence shown here is derived from an EMBL/GenBank/DDBJ whole genome shotgun (WGS) entry which is preliminary data.</text>
</comment>
<feature type="disulfide bond" evidence="5">
    <location>
        <begin position="558"/>
        <end position="601"/>
    </location>
</feature>
<dbReference type="InterPro" id="IPR000436">
    <property type="entry name" value="Sushi_SCR_CCP_dom"/>
</dbReference>
<feature type="domain" description="Sushi" evidence="7">
    <location>
        <begin position="201"/>
        <end position="262"/>
    </location>
</feature>
<feature type="domain" description="Sushi" evidence="7">
    <location>
        <begin position="735"/>
        <end position="794"/>
    </location>
</feature>
<reference evidence="8" key="1">
    <citation type="journal article" date="2023" name="Mol. Biol. Evol.">
        <title>Third-Generation Sequencing Reveals the Adaptive Role of the Epigenome in Three Deep-Sea Polychaetes.</title>
        <authorList>
            <person name="Perez M."/>
            <person name="Aroh O."/>
            <person name="Sun Y."/>
            <person name="Lan Y."/>
            <person name="Juniper S.K."/>
            <person name="Young C.R."/>
            <person name="Angers B."/>
            <person name="Qian P.Y."/>
        </authorList>
    </citation>
    <scope>NUCLEOTIDE SEQUENCE</scope>
    <source>
        <strain evidence="8">R07B-5</strain>
    </source>
</reference>
<dbReference type="PANTHER" id="PTHR19325">
    <property type="entry name" value="COMPLEMENT COMPONENT-RELATED SUSHI DOMAIN-CONTAINING"/>
    <property type="match status" value="1"/>
</dbReference>
<keyword evidence="9" id="KW-1185">Reference proteome</keyword>
<dbReference type="SUPFAM" id="SSF57535">
    <property type="entry name" value="Complement control module/SCR domain"/>
    <property type="match status" value="9"/>
</dbReference>
<organism evidence="8 9">
    <name type="scientific">Ridgeia piscesae</name>
    <name type="common">Tubeworm</name>
    <dbReference type="NCBI Taxonomy" id="27915"/>
    <lineage>
        <taxon>Eukaryota</taxon>
        <taxon>Metazoa</taxon>
        <taxon>Spiralia</taxon>
        <taxon>Lophotrochozoa</taxon>
        <taxon>Annelida</taxon>
        <taxon>Polychaeta</taxon>
        <taxon>Sedentaria</taxon>
        <taxon>Canalipalpata</taxon>
        <taxon>Sabellida</taxon>
        <taxon>Siboglinidae</taxon>
        <taxon>Ridgeia</taxon>
    </lineage>
</organism>
<evidence type="ECO:0000256" key="6">
    <source>
        <dbReference type="SAM" id="Phobius"/>
    </source>
</evidence>
<dbReference type="Gene3D" id="2.10.70.10">
    <property type="entry name" value="Complement Module, domain 1"/>
    <property type="match status" value="9"/>
</dbReference>
<comment type="caution">
    <text evidence="5">Lacks conserved residue(s) required for the propagation of feature annotation.</text>
</comment>
<keyword evidence="6" id="KW-1133">Transmembrane helix</keyword>
<dbReference type="PANTHER" id="PTHR19325:SF575">
    <property type="entry name" value="LOCOMOTION-RELATED PROTEIN HIKARU GENKI"/>
    <property type="match status" value="1"/>
</dbReference>
<name>A0AAD9JYT0_RIDPI</name>
<evidence type="ECO:0000256" key="1">
    <source>
        <dbReference type="ARBA" id="ARBA00022659"/>
    </source>
</evidence>
<evidence type="ECO:0000256" key="5">
    <source>
        <dbReference type="PROSITE-ProRule" id="PRU00302"/>
    </source>
</evidence>
<evidence type="ECO:0000313" key="8">
    <source>
        <dbReference type="EMBL" id="KAK2161421.1"/>
    </source>
</evidence>
<feature type="domain" description="Sushi" evidence="7">
    <location>
        <begin position="289"/>
        <end position="348"/>
    </location>
</feature>
<evidence type="ECO:0000256" key="3">
    <source>
        <dbReference type="ARBA" id="ARBA00023157"/>
    </source>
</evidence>
<keyword evidence="6" id="KW-0812">Transmembrane</keyword>
<evidence type="ECO:0000256" key="4">
    <source>
        <dbReference type="ARBA" id="ARBA00023180"/>
    </source>
</evidence>
<dbReference type="SMART" id="SM00032">
    <property type="entry name" value="CCP"/>
    <property type="match status" value="9"/>
</dbReference>
<dbReference type="InterPro" id="IPR035976">
    <property type="entry name" value="Sushi/SCR/CCP_sf"/>
</dbReference>
<feature type="domain" description="Sushi" evidence="7">
    <location>
        <begin position="676"/>
        <end position="734"/>
    </location>
</feature>
<gene>
    <name evidence="8" type="ORF">NP493_1585g00004</name>
</gene>
<dbReference type="Proteomes" id="UP001209878">
    <property type="component" value="Unassembled WGS sequence"/>
</dbReference>
<evidence type="ECO:0000256" key="2">
    <source>
        <dbReference type="ARBA" id="ARBA00022737"/>
    </source>
</evidence>
<keyword evidence="1 5" id="KW-0768">Sushi</keyword>
<evidence type="ECO:0000259" key="7">
    <source>
        <dbReference type="PROSITE" id="PS50923"/>
    </source>
</evidence>
<keyword evidence="2" id="KW-0677">Repeat</keyword>
<keyword evidence="6" id="KW-0472">Membrane</keyword>
<dbReference type="InterPro" id="IPR050350">
    <property type="entry name" value="Compl-Cell_Adhes-Reg"/>
</dbReference>
<feature type="domain" description="Sushi" evidence="7">
    <location>
        <begin position="437"/>
        <end position="496"/>
    </location>
</feature>
<proteinExistence type="predicted"/>
<protein>
    <recommendedName>
        <fullName evidence="7">Sushi domain-containing protein</fullName>
    </recommendedName>
</protein>
<dbReference type="Gene3D" id="2.60.120.260">
    <property type="entry name" value="Galactose-binding domain-like"/>
    <property type="match status" value="1"/>
</dbReference>
<dbReference type="CDD" id="cd00033">
    <property type="entry name" value="CCP"/>
    <property type="match status" value="7"/>
</dbReference>
<accession>A0AAD9JYT0</accession>
<dbReference type="EMBL" id="JAODUO010001582">
    <property type="protein sequence ID" value="KAK2161421.1"/>
    <property type="molecule type" value="Genomic_DNA"/>
</dbReference>
<dbReference type="AlphaFoldDB" id="A0AAD9JYT0"/>
<keyword evidence="3 5" id="KW-1015">Disulfide bond</keyword>
<feature type="domain" description="Sushi" evidence="7">
    <location>
        <begin position="556"/>
        <end position="616"/>
    </location>
</feature>
<sequence length="893" mass="97295">MHFDVGVTEVPLSTDQPPTTLASTQYHTCGVVIAKLQQHSRFRTRCESAAGRYVFVRWRPSPILPMGVCEVEVYVQLPSLPVDVAMGCPLDLSTTASEGGAVITWLRVDLVLLYSVWHVSVTNSGQPVSRDFTILMSVDDPAAPPGEGILCARYSGPPWDVDIGHVTCVHPPVLVRYLSVVAHDENTGIAVSEVQVFGQHVSCAALSADPHGTYTNTKCIETKTFFNESCELACHLGYRATGDPVQTCQLDGDWSSDIHCIVVSCGSIAPVANAYASMTGDLYLANITYECKSGFRLVANTSVTTDGLRLNDTATYTCLAGYTLRAGSLSKVCGETGHWQNKDPQCIVEVLHTASSMSGDDRVGGKVMYTCIRGYERKSGSGFSRCQLSGVWTRPTLVCEEVTCGSPEPMRHVVMTTKCIHHGCVAQYRCDVGYQGIRCGDVIAGAGALVTEKTGDRYEDTVTLQCRHGYHRVTGSGLRTCLGEGTWSGAPLVCAQTHCLPPVNVIGAVVTINNLTVGSTVTYSAQRTHRHVGGDLVRTCREDELWTGEQPVFKAITCPKIQVDEDWNVKFTTDGVIVGSHVTYACVTGYRLSAGDATRECLDSGEWSRGPPACRRVTCGRPPAVDNTRCETTGLRYLDHATYTCKTGFRQVGPHHTLVCSEHAQWEGDGITCAEITCPTPDLPPMTTYNVTALTYMSRVTYSCHNGYKVVEGDEVRICGENGAWSGESPKCEKVGCGPAPDVVNTTWYEDKKSLRTRRVIYQCLPRYRLVSGQLWKVCGPRGNWTGRDPVCEATGEEVSIFVPEDVEPKTQAEKVMASVGIKNADKEATNITIGVIGTVLMCVPAIVLVISDVNILKRHLKMMWRNLREGWHHVTHRGTRVAPTSRGQHDTA</sequence>